<gene>
    <name evidence="4" type="ordered locus">Tlie_1354</name>
</gene>
<dbReference type="eggNOG" id="COG0406">
    <property type="taxonomic scope" value="Bacteria"/>
</dbReference>
<dbReference type="SMART" id="SM00855">
    <property type="entry name" value="PGAM"/>
    <property type="match status" value="1"/>
</dbReference>
<dbReference type="InterPro" id="IPR029033">
    <property type="entry name" value="His_PPase_superfam"/>
</dbReference>
<feature type="binding site" evidence="3">
    <location>
        <position position="100"/>
    </location>
    <ligand>
        <name>substrate</name>
    </ligand>
</feature>
<dbReference type="InterPro" id="IPR050275">
    <property type="entry name" value="PGM_Phosphatase"/>
</dbReference>
<organism evidence="4 5">
    <name type="scientific">Thermovirga lienii (strain ATCC BAA-1197 / DSM 17291 / Cas60314)</name>
    <dbReference type="NCBI Taxonomy" id="580340"/>
    <lineage>
        <taxon>Bacteria</taxon>
        <taxon>Thermotogati</taxon>
        <taxon>Synergistota</taxon>
        <taxon>Synergistia</taxon>
        <taxon>Synergistales</taxon>
        <taxon>Thermovirgaceae</taxon>
        <taxon>Thermovirga</taxon>
    </lineage>
</organism>
<dbReference type="PANTHER" id="PTHR48100">
    <property type="entry name" value="BROAD-SPECIFICITY PHOSPHATASE YOR283W-RELATED"/>
    <property type="match status" value="1"/>
</dbReference>
<evidence type="ECO:0000256" key="1">
    <source>
        <dbReference type="ARBA" id="ARBA00023152"/>
    </source>
</evidence>
<dbReference type="HOGENOM" id="CLU_033323_8_4_0"/>
<protein>
    <submittedName>
        <fullName evidence="4">Phosphoglycerate mutase</fullName>
    </submittedName>
</protein>
<dbReference type="PROSITE" id="PS00175">
    <property type="entry name" value="PG_MUTASE"/>
    <property type="match status" value="1"/>
</dbReference>
<dbReference type="PANTHER" id="PTHR48100:SF1">
    <property type="entry name" value="HISTIDINE PHOSPHATASE FAMILY PROTEIN-RELATED"/>
    <property type="match status" value="1"/>
</dbReference>
<evidence type="ECO:0000256" key="2">
    <source>
        <dbReference type="ARBA" id="ARBA00023235"/>
    </source>
</evidence>
<keyword evidence="5" id="KW-1185">Reference proteome</keyword>
<dbReference type="Proteomes" id="UP000005868">
    <property type="component" value="Chromosome"/>
</dbReference>
<dbReference type="CDD" id="cd07067">
    <property type="entry name" value="HP_PGM_like"/>
    <property type="match status" value="1"/>
</dbReference>
<reference evidence="5" key="1">
    <citation type="submission" date="2011-10" db="EMBL/GenBank/DDBJ databases">
        <title>The complete genome of chromosome of Thermovirga lienii DSM 17291.</title>
        <authorList>
            <consortium name="US DOE Joint Genome Institute (JGI-PGF)"/>
            <person name="Lucas S."/>
            <person name="Copeland A."/>
            <person name="Lapidus A."/>
            <person name="Glavina del Rio T."/>
            <person name="Dalin E."/>
            <person name="Tice H."/>
            <person name="Bruce D."/>
            <person name="Goodwin L."/>
            <person name="Pitluck S."/>
            <person name="Peters L."/>
            <person name="Mikhailova N."/>
            <person name="Saunders E."/>
            <person name="Kyrpides N."/>
            <person name="Mavromatis K."/>
            <person name="Ivanova N."/>
            <person name="Last F.I."/>
            <person name="Brettin T."/>
            <person name="Detter J.C."/>
            <person name="Han C."/>
            <person name="Larimer F."/>
            <person name="Land M."/>
            <person name="Hauser L."/>
            <person name="Markowitz V."/>
            <person name="Cheng J.-F."/>
            <person name="Hugenholtz P."/>
            <person name="Woyke T."/>
            <person name="Wu D."/>
            <person name="Spring S."/>
            <person name="Schroeder M."/>
            <person name="Brambilla E.-M."/>
            <person name="Klenk H.-P."/>
            <person name="Eisen J.A."/>
        </authorList>
    </citation>
    <scope>NUCLEOTIDE SEQUENCE [LARGE SCALE GENOMIC DNA]</scope>
    <source>
        <strain evidence="5">ATCC BAA-1197 / DSM 17291 / Cas60314</strain>
    </source>
</reference>
<accession>G7V6H0</accession>
<dbReference type="OrthoDB" id="9782128at2"/>
<keyword evidence="1" id="KW-0324">Glycolysis</keyword>
<dbReference type="InterPro" id="IPR013078">
    <property type="entry name" value="His_Pase_superF_clade-1"/>
</dbReference>
<dbReference type="Gene3D" id="3.40.50.1240">
    <property type="entry name" value="Phosphoglycerate mutase-like"/>
    <property type="match status" value="1"/>
</dbReference>
<evidence type="ECO:0000313" key="4">
    <source>
        <dbReference type="EMBL" id="AER67083.1"/>
    </source>
</evidence>
<dbReference type="InterPro" id="IPR001345">
    <property type="entry name" value="PG/BPGM_mutase_AS"/>
</dbReference>
<keyword evidence="2" id="KW-0413">Isomerase</keyword>
<proteinExistence type="predicted"/>
<dbReference type="AlphaFoldDB" id="G7V6H0"/>
<name>G7V6H0_THELD</name>
<sequence>MGSDHYKTTVILIRHGECKGNREGLFRGRYDFPLNDNGKSQAKAIAHEIAQNFKLDKIYSSPLSRALETAQTISSVTNIPTEIRNGFNNISLGPWEGRPKREIKEEFPEEWNLWLRNPERLRLQGAETISDVQRRAFANLNHLIKVHRGSTFAIVTHRAVLKPLIAGALGIPEPYFWKIHVDTASYSVLTHDPQKGYCLILLNQTRHLKNFISEWE</sequence>
<dbReference type="KEGG" id="tli:Tlie_1354"/>
<dbReference type="Pfam" id="PF00300">
    <property type="entry name" value="His_Phos_1"/>
    <property type="match status" value="1"/>
</dbReference>
<dbReference type="STRING" id="580340.Tlie_1354"/>
<evidence type="ECO:0000313" key="5">
    <source>
        <dbReference type="Proteomes" id="UP000005868"/>
    </source>
</evidence>
<feature type="binding site" evidence="3">
    <location>
        <begin position="14"/>
        <end position="21"/>
    </location>
    <ligand>
        <name>substrate</name>
    </ligand>
</feature>
<dbReference type="GO" id="GO:0016791">
    <property type="term" value="F:phosphatase activity"/>
    <property type="evidence" value="ECO:0007669"/>
    <property type="project" value="TreeGrafter"/>
</dbReference>
<dbReference type="EMBL" id="CP003096">
    <property type="protein sequence ID" value="AER67083.1"/>
    <property type="molecule type" value="Genomic_DNA"/>
</dbReference>
<reference evidence="4 5" key="2">
    <citation type="journal article" date="2012" name="Stand. Genomic Sci.">
        <title>Genome sequence of the moderately thermophilic, amino-acid-degrading and sulfur-reducing bacterium Thermovirga lienii type strain (Cas60314(T)).</title>
        <authorList>
            <person name="Goker M."/>
            <person name="Saunders E."/>
            <person name="Lapidus A."/>
            <person name="Nolan M."/>
            <person name="Lucas S."/>
            <person name="Hammon N."/>
            <person name="Deshpande S."/>
            <person name="Cheng J.F."/>
            <person name="Han C."/>
            <person name="Tapia R."/>
            <person name="Goodwin L.A."/>
            <person name="Pitluck S."/>
            <person name="Liolios K."/>
            <person name="Mavromatis K."/>
            <person name="Pagani I."/>
            <person name="Ivanova N."/>
            <person name="Mikhailova N."/>
            <person name="Pati A."/>
            <person name="Chen A."/>
            <person name="Palaniappan K."/>
            <person name="Land M."/>
            <person name="Chang Y.J."/>
            <person name="Jeffries C.D."/>
            <person name="Brambilla E.M."/>
            <person name="Rohde M."/>
            <person name="Spring S."/>
            <person name="Detter J.C."/>
            <person name="Woyke T."/>
            <person name="Bristow J."/>
            <person name="Eisen J.A."/>
            <person name="Markowitz V."/>
            <person name="Hugenholtz P."/>
            <person name="Kyrpides N.C."/>
            <person name="Klenk H.P."/>
        </authorList>
    </citation>
    <scope>NUCLEOTIDE SEQUENCE [LARGE SCALE GENOMIC DNA]</scope>
    <source>
        <strain evidence="5">ATCC BAA-1197 / DSM 17291 / Cas60314</strain>
    </source>
</reference>
<dbReference type="GO" id="GO:0005737">
    <property type="term" value="C:cytoplasm"/>
    <property type="evidence" value="ECO:0007669"/>
    <property type="project" value="TreeGrafter"/>
</dbReference>
<feature type="binding site" evidence="3">
    <location>
        <position position="65"/>
    </location>
    <ligand>
        <name>substrate</name>
    </ligand>
</feature>
<evidence type="ECO:0000256" key="3">
    <source>
        <dbReference type="PIRSR" id="PIRSR613078-2"/>
    </source>
</evidence>
<dbReference type="SUPFAM" id="SSF53254">
    <property type="entry name" value="Phosphoglycerate mutase-like"/>
    <property type="match status" value="1"/>
</dbReference>